<evidence type="ECO:0000256" key="4">
    <source>
        <dbReference type="ARBA" id="ARBA00023242"/>
    </source>
</evidence>
<dbReference type="EMBL" id="PKSM01000248">
    <property type="protein sequence ID" value="POW00595.1"/>
    <property type="molecule type" value="Genomic_DNA"/>
</dbReference>
<dbReference type="OrthoDB" id="268479at2759"/>
<accession>A0A2S4UTZ6</accession>
<evidence type="ECO:0000256" key="1">
    <source>
        <dbReference type="ARBA" id="ARBA00004123"/>
    </source>
</evidence>
<organism evidence="6 7">
    <name type="scientific">Puccinia striiformis</name>
    <dbReference type="NCBI Taxonomy" id="27350"/>
    <lineage>
        <taxon>Eukaryota</taxon>
        <taxon>Fungi</taxon>
        <taxon>Dikarya</taxon>
        <taxon>Basidiomycota</taxon>
        <taxon>Pucciniomycotina</taxon>
        <taxon>Pucciniomycetes</taxon>
        <taxon>Pucciniales</taxon>
        <taxon>Pucciniaceae</taxon>
        <taxon>Puccinia</taxon>
    </lineage>
</organism>
<evidence type="ECO:0000313" key="7">
    <source>
        <dbReference type="Proteomes" id="UP000238274"/>
    </source>
</evidence>
<dbReference type="AlphaFoldDB" id="A0A2S4UTZ6"/>
<dbReference type="InterPro" id="IPR001353">
    <property type="entry name" value="Proteasome_sua/b"/>
</dbReference>
<dbReference type="FunFam" id="3.60.20.10:FF:000027">
    <property type="entry name" value="Proteasome subunit beta type-6"/>
    <property type="match status" value="1"/>
</dbReference>
<dbReference type="Pfam" id="PF00227">
    <property type="entry name" value="Proteasome"/>
    <property type="match status" value="1"/>
</dbReference>
<dbReference type="SUPFAM" id="SSF56235">
    <property type="entry name" value="N-terminal nucleophile aminohydrolases (Ntn hydrolases)"/>
    <property type="match status" value="1"/>
</dbReference>
<dbReference type="InterPro" id="IPR023333">
    <property type="entry name" value="Proteasome_suB-type"/>
</dbReference>
<name>A0A2S4UTZ6_9BASI</name>
<dbReference type="Proteomes" id="UP000238274">
    <property type="component" value="Unassembled WGS sequence"/>
</dbReference>
<dbReference type="PANTHER" id="PTHR32194">
    <property type="entry name" value="METALLOPROTEASE TLDD"/>
    <property type="match status" value="1"/>
</dbReference>
<dbReference type="GO" id="GO:0005737">
    <property type="term" value="C:cytoplasm"/>
    <property type="evidence" value="ECO:0007669"/>
    <property type="project" value="TreeGrafter"/>
</dbReference>
<evidence type="ECO:0000256" key="5">
    <source>
        <dbReference type="SAM" id="MobiDB-lite"/>
    </source>
</evidence>
<dbReference type="VEuPathDB" id="FungiDB:PSTT_04008"/>
<dbReference type="GO" id="GO:0005634">
    <property type="term" value="C:nucleus"/>
    <property type="evidence" value="ECO:0007669"/>
    <property type="project" value="UniProtKB-SubCell"/>
</dbReference>
<reference evidence="7" key="2">
    <citation type="journal article" date="2018" name="BMC Genomics">
        <title>Genomic insights into host adaptation between the wheat stripe rust pathogen (Puccinia striiformis f. sp. tritici) and the barley stripe rust pathogen (Puccinia striiformis f. sp. hordei).</title>
        <authorList>
            <person name="Xia C."/>
            <person name="Wang M."/>
            <person name="Yin C."/>
            <person name="Cornejo O.E."/>
            <person name="Hulbert S.H."/>
            <person name="Chen X."/>
        </authorList>
    </citation>
    <scope>NUCLEOTIDE SEQUENCE [LARGE SCALE GENOMIC DNA]</scope>
    <source>
        <strain evidence="7">93TX-2</strain>
    </source>
</reference>
<feature type="region of interest" description="Disordered" evidence="5">
    <location>
        <begin position="149"/>
        <end position="181"/>
    </location>
</feature>
<protein>
    <recommendedName>
        <fullName evidence="8">Proteasome subunit beta</fullName>
    </recommendedName>
</protein>
<dbReference type="GO" id="GO:0051603">
    <property type="term" value="P:proteolysis involved in protein catabolic process"/>
    <property type="evidence" value="ECO:0007669"/>
    <property type="project" value="InterPro"/>
</dbReference>
<keyword evidence="3" id="KW-0647">Proteasome</keyword>
<dbReference type="PANTHER" id="PTHR32194:SF2">
    <property type="entry name" value="PROTEASOME SUBUNIT BETA TYPE-1"/>
    <property type="match status" value="1"/>
</dbReference>
<keyword evidence="2" id="KW-0963">Cytoplasm</keyword>
<reference evidence="7" key="3">
    <citation type="journal article" date="2018" name="Mol. Plant Microbe Interact.">
        <title>Genome sequence resources for the wheat stripe rust pathogen (Puccinia striiformis f. sp. tritici) and the barley stripe rust pathogen (Puccinia striiformis f. sp. hordei).</title>
        <authorList>
            <person name="Xia C."/>
            <person name="Wang M."/>
            <person name="Yin C."/>
            <person name="Cornejo O.E."/>
            <person name="Hulbert S.H."/>
            <person name="Chen X."/>
        </authorList>
    </citation>
    <scope>NUCLEOTIDE SEQUENCE [LARGE SCALE GENOMIC DNA]</scope>
    <source>
        <strain evidence="7">93TX-2</strain>
    </source>
</reference>
<comment type="subcellular location">
    <subcellularLocation>
        <location evidence="1">Nucleus</location>
    </subcellularLocation>
</comment>
<keyword evidence="4" id="KW-0539">Nucleus</keyword>
<sequence length="231" mass="25316">MVQGRQFNPYSDNGGTILAISSKDFAVIAGDTRQSEGYSIQTRYAPKVTQLTEECCIAVNGFAADGKELVKQLKQRLQSTISPVDRKISQTMLYGRRFFPYYAYVILAGIDRDGTGAVYSFDPVGSYERESCRAAGAAQSLVQPFLDNQVGGKNMTRDPNGPPPPPEPVYAKGESYTPPRSELPLEKVEALVTDAFTGAAERHIEVGDGLEIFIIEVGKGVRVVRKDLKRD</sequence>
<evidence type="ECO:0008006" key="8">
    <source>
        <dbReference type="Google" id="ProtNLM"/>
    </source>
</evidence>
<evidence type="ECO:0000256" key="3">
    <source>
        <dbReference type="ARBA" id="ARBA00022942"/>
    </source>
</evidence>
<comment type="caution">
    <text evidence="6">The sequence shown here is derived from an EMBL/GenBank/DDBJ whole genome shotgun (WGS) entry which is preliminary data.</text>
</comment>
<evidence type="ECO:0000313" key="6">
    <source>
        <dbReference type="EMBL" id="POW00595.1"/>
    </source>
</evidence>
<evidence type="ECO:0000256" key="2">
    <source>
        <dbReference type="ARBA" id="ARBA00022490"/>
    </source>
</evidence>
<dbReference type="GO" id="GO:0005839">
    <property type="term" value="C:proteasome core complex"/>
    <property type="evidence" value="ECO:0007669"/>
    <property type="project" value="InterPro"/>
</dbReference>
<proteinExistence type="predicted"/>
<dbReference type="Gene3D" id="3.60.20.10">
    <property type="entry name" value="Glutamine Phosphoribosylpyrophosphate, subunit 1, domain 1"/>
    <property type="match status" value="1"/>
</dbReference>
<reference evidence="6 7" key="1">
    <citation type="submission" date="2017-12" db="EMBL/GenBank/DDBJ databases">
        <title>Gene loss provides genomic basis for host adaptation in cereal stripe rust fungi.</title>
        <authorList>
            <person name="Xia C."/>
        </authorList>
    </citation>
    <scope>NUCLEOTIDE SEQUENCE [LARGE SCALE GENOMIC DNA]</scope>
    <source>
        <strain evidence="6 7">93TX-2</strain>
    </source>
</reference>
<dbReference type="InterPro" id="IPR029055">
    <property type="entry name" value="Ntn_hydrolases_N"/>
</dbReference>
<gene>
    <name evidence="6" type="ORF">PSHT_12973</name>
</gene>
<dbReference type="VEuPathDB" id="FungiDB:PSHT_12973"/>
<keyword evidence="7" id="KW-1185">Reference proteome</keyword>